<dbReference type="PROSITE" id="PS00134">
    <property type="entry name" value="TRYPSIN_HIS"/>
    <property type="match status" value="1"/>
</dbReference>
<dbReference type="NCBIfam" id="TIGR04183">
    <property type="entry name" value="Por_Secre_tail"/>
    <property type="match status" value="1"/>
</dbReference>
<gene>
    <name evidence="4" type="ORF">EG352_18220</name>
</gene>
<dbReference type="InterPro" id="IPR018114">
    <property type="entry name" value="TRYPSIN_HIS"/>
</dbReference>
<dbReference type="PANTHER" id="PTHR36234">
    <property type="entry name" value="LYSYL ENDOPEPTIDASE"/>
    <property type="match status" value="1"/>
</dbReference>
<dbReference type="RefSeq" id="WP_061084903.1">
    <property type="nucleotide sequence ID" value="NZ_CP033930.1"/>
</dbReference>
<dbReference type="PROSITE" id="PS51450">
    <property type="entry name" value="LRR"/>
    <property type="match status" value="1"/>
</dbReference>
<accession>A0AAD1DXN2</accession>
<proteinExistence type="predicted"/>
<evidence type="ECO:0000259" key="3">
    <source>
        <dbReference type="Pfam" id="PF18962"/>
    </source>
</evidence>
<dbReference type="AlphaFoldDB" id="A0AAD1DXN2"/>
<evidence type="ECO:0000313" key="5">
    <source>
        <dbReference type="Proteomes" id="UP000269015"/>
    </source>
</evidence>
<dbReference type="InterPro" id="IPR009003">
    <property type="entry name" value="Peptidase_S1_PA"/>
</dbReference>
<dbReference type="Proteomes" id="UP000269015">
    <property type="component" value="Chromosome"/>
</dbReference>
<dbReference type="InterPro" id="IPR001254">
    <property type="entry name" value="Trypsin_dom"/>
</dbReference>
<feature type="domain" description="Peptidase S1" evidence="2">
    <location>
        <begin position="265"/>
        <end position="470"/>
    </location>
</feature>
<dbReference type="Pfam" id="PF00089">
    <property type="entry name" value="Trypsin"/>
    <property type="match status" value="1"/>
</dbReference>
<dbReference type="GO" id="GO:0004252">
    <property type="term" value="F:serine-type endopeptidase activity"/>
    <property type="evidence" value="ECO:0007669"/>
    <property type="project" value="InterPro"/>
</dbReference>
<organism evidence="4 5">
    <name type="scientific">Chryseobacterium indologenes</name>
    <name type="common">Flavobacterium indologenes</name>
    <dbReference type="NCBI Taxonomy" id="253"/>
    <lineage>
        <taxon>Bacteria</taxon>
        <taxon>Pseudomonadati</taxon>
        <taxon>Bacteroidota</taxon>
        <taxon>Flavobacteriia</taxon>
        <taxon>Flavobacteriales</taxon>
        <taxon>Weeksellaceae</taxon>
        <taxon>Chryseobacterium group</taxon>
        <taxon>Chryseobacterium</taxon>
    </lineage>
</organism>
<dbReference type="InterPro" id="IPR026444">
    <property type="entry name" value="Secre_tail"/>
</dbReference>
<dbReference type="InterPro" id="IPR043504">
    <property type="entry name" value="Peptidase_S1_PA_chymotrypsin"/>
</dbReference>
<sequence length="1208" mass="135907">MKNNTKYMLSVLLFVCCFHLFNGQIGDNGYPFLYRKLLERGYNTRDLYKDSNGNYFPFISLKDNIPFFETNDITNQKIIEEVSRLKDEIYLNQNIYGKSVYKEINIANNNNRIEYDGRYYYLYKIKSSDAKALQIYFKKYHLSAEAKLFFYSENGFIIGEFNDKNNPEQEAKGLDFGTQPIPGNTFYIELSYPISAVVKPELIAEKIIHSTTDFYSGAYGEAGNCHKNVACDFTGTNDKSRNIKSVGLMLYPIYKYGVKQSTYSATCSGNLMNNTKQDGTPYFLTAGHCIGYTAANNNINWSTELITLFNYEAKSCSSNGSDAPSSLSNNSTLGCTVLAQSPEQSLDYALLKLNGTTVGLAQYKICYAGWDNNSSAYSVNMTNSYGVHHPKGDVKKISLVQEVYPVMSNQPILQSGLFGYYGVPWPLNSQGTFLQNSWRNGIVEKGSSGSPLFNSFDRLIGSLSTGSDPNIFNCGNTDIYNSTGNKLYTYYSRFSNNYYTMSAWLNPLGTSVQSIGAYCPNTSLQIGAPINVIIGPDPGPINPTIPTEVSAIDVNGKITHPANTFGKNIYLKNSNTSFDNENEPNTNFEFFEQSMYISDNLFAASTNLYMTGSQKVIDKFEVWGIYKIVDCNKLKYIKPARIIVRNPVTISGVLNLARVDIVGVTDNLVHILIDYRKRDANNNLYRSYELQTYKVINNELVYVTNYPIATNIVTEFGVYNQLPTYVKNRVMIVKNPSNYNSARTANSYFFNELTNTWFGSNAAITFTGFPVIYEDKVFVSSGNNSMDIYTFISNSPNLTFHTTLPISGGWFFSKRSDNVYWMVSSIGTPISSQFKLVSLDLSNNTVTDIPVSDSFKNSNYGGNYTFIIRDNDIVKILKPSFNPPPGSEYLTHVYTTYTNTSGTWEKNKENYVKWKNIAGFNKKYLVSIDQSSKNSPDGGVNWTLNLKEIDYITHPYAIYDNATLFTSAYHRPKKIDHYSFEAYVENGKRVFNNILYSNLNNFPFGYRDDWREPYNGRTKDVKTVILDGRVEPVTGNKNVYIYAKYSVDMKPGFSISSATGTEFHAITQAPLPADVPACSFMFDDMLNPQLTETPNETIYLKQAGGKSGNQPHYGEIVLNDGIANKEVVIDRGVKLYPNPTKDILTIDFNGNVFKTLEVYSIDAKKILTQEVSSKNSAEVNLSQYPAGIYMVTLIDSNGKTYPNKVIKK</sequence>
<evidence type="ECO:0000256" key="1">
    <source>
        <dbReference type="ARBA" id="ARBA00022729"/>
    </source>
</evidence>
<dbReference type="SUPFAM" id="SSF50494">
    <property type="entry name" value="Trypsin-like serine proteases"/>
    <property type="match status" value="1"/>
</dbReference>
<dbReference type="PANTHER" id="PTHR36234:SF5">
    <property type="entry name" value="LYSYL ENDOPEPTIDASE"/>
    <property type="match status" value="1"/>
</dbReference>
<dbReference type="GO" id="GO:0006508">
    <property type="term" value="P:proteolysis"/>
    <property type="evidence" value="ECO:0007669"/>
    <property type="project" value="InterPro"/>
</dbReference>
<dbReference type="InterPro" id="IPR001611">
    <property type="entry name" value="Leu-rich_rpt"/>
</dbReference>
<dbReference type="Gene3D" id="2.40.10.10">
    <property type="entry name" value="Trypsin-like serine proteases"/>
    <property type="match status" value="2"/>
</dbReference>
<evidence type="ECO:0000259" key="2">
    <source>
        <dbReference type="Pfam" id="PF00089"/>
    </source>
</evidence>
<feature type="domain" description="Secretion system C-terminal sorting" evidence="3">
    <location>
        <begin position="1135"/>
        <end position="1206"/>
    </location>
</feature>
<name>A0AAD1DXN2_CHRID</name>
<dbReference type="Pfam" id="PF18962">
    <property type="entry name" value="Por_Secre_tail"/>
    <property type="match status" value="1"/>
</dbReference>
<dbReference type="EMBL" id="CP033930">
    <property type="protein sequence ID" value="AZB19572.1"/>
    <property type="molecule type" value="Genomic_DNA"/>
</dbReference>
<reference evidence="4 5" key="1">
    <citation type="submission" date="2018-11" db="EMBL/GenBank/DDBJ databases">
        <title>Proposal to divide the Flavobacteriaceae and reorganize its genera based on Amino Acid Identity values calculated from whole genome sequences.</title>
        <authorList>
            <person name="Nicholson A.C."/>
            <person name="Gulvik C.A."/>
            <person name="Whitney A.M."/>
            <person name="Humrighouse B.W."/>
            <person name="Bell M."/>
            <person name="Holmes B."/>
            <person name="Steigerwalt A.G."/>
            <person name="Villarma A."/>
            <person name="Sheth M."/>
            <person name="Batra D."/>
            <person name="Pryor J."/>
            <person name="Bernardet J.-F."/>
            <person name="Hugo C."/>
            <person name="Kampfer P."/>
            <person name="Newman J."/>
            <person name="McQuiston J.R."/>
        </authorList>
    </citation>
    <scope>NUCLEOTIDE SEQUENCE [LARGE SCALE GENOMIC DNA]</scope>
    <source>
        <strain evidence="4 5">H5559</strain>
    </source>
</reference>
<protein>
    <submittedName>
        <fullName evidence="4">T9SS C-terminal target domain-containing protein</fullName>
    </submittedName>
</protein>
<keyword evidence="1" id="KW-0732">Signal</keyword>
<evidence type="ECO:0000313" key="4">
    <source>
        <dbReference type="EMBL" id="AZB19572.1"/>
    </source>
</evidence>